<dbReference type="EMBL" id="JAYMRS010000006">
    <property type="protein sequence ID" value="MFB8769647.1"/>
    <property type="molecule type" value="Genomic_DNA"/>
</dbReference>
<dbReference type="Proteomes" id="UP001585053">
    <property type="component" value="Unassembled WGS sequence"/>
</dbReference>
<comment type="caution">
    <text evidence="2">The sequence shown here is derived from an EMBL/GenBank/DDBJ whole genome shotgun (WGS) entry which is preliminary data.</text>
</comment>
<gene>
    <name evidence="2" type="ORF">VSQ78_18220</name>
</gene>
<sequence>MNRPQHEESPTLSSPPASHRNHLPRKRTSTTRRRVSALVCLAAGALAITSGPVSAFVERAAPAARAVSSEADPDTGASQVDVNPSGTQVETPNAYVDIQPGPHVVVCANGTHVVIHTGRAPMCTPPPPPPPPPEPPAPEEPPREEPVPEEPAPPPGSEAPRVPPGEPEEPEADEPGPEASEAPPESAPPSEEDPFEMPAEEPEAPADLPPPVQEALLPDTGTSASAESSEAFTPMRTMVVVAIVAVGAAVGGGRAVVAGAVG</sequence>
<feature type="region of interest" description="Disordered" evidence="1">
    <location>
        <begin position="1"/>
        <end position="33"/>
    </location>
</feature>
<feature type="compositionally biased region" description="Pro residues" evidence="1">
    <location>
        <begin position="149"/>
        <end position="165"/>
    </location>
</feature>
<evidence type="ECO:0000256" key="1">
    <source>
        <dbReference type="SAM" id="MobiDB-lite"/>
    </source>
</evidence>
<feature type="region of interest" description="Disordered" evidence="1">
    <location>
        <begin position="118"/>
        <end position="232"/>
    </location>
</feature>
<proteinExistence type="predicted"/>
<feature type="region of interest" description="Disordered" evidence="1">
    <location>
        <begin position="67"/>
        <end position="92"/>
    </location>
</feature>
<feature type="compositionally biased region" description="Acidic residues" evidence="1">
    <location>
        <begin position="166"/>
        <end position="176"/>
    </location>
</feature>
<evidence type="ECO:0000313" key="2">
    <source>
        <dbReference type="EMBL" id="MFB8769647.1"/>
    </source>
</evidence>
<feature type="compositionally biased region" description="Acidic residues" evidence="1">
    <location>
        <begin position="190"/>
        <end position="204"/>
    </location>
</feature>
<protein>
    <submittedName>
        <fullName evidence="2">Uncharacterized protein</fullName>
    </submittedName>
</protein>
<dbReference type="RefSeq" id="WP_357227648.1">
    <property type="nucleotide sequence ID" value="NZ_JAYMRS010000006.1"/>
</dbReference>
<name>A0ABV5DYH7_9ACTN</name>
<feature type="compositionally biased region" description="Polar residues" evidence="1">
    <location>
        <begin position="76"/>
        <end position="91"/>
    </location>
</feature>
<keyword evidence="3" id="KW-1185">Reference proteome</keyword>
<organism evidence="2 3">
    <name type="scientific">Nocardiopsis alba</name>
    <dbReference type="NCBI Taxonomy" id="53437"/>
    <lineage>
        <taxon>Bacteria</taxon>
        <taxon>Bacillati</taxon>
        <taxon>Actinomycetota</taxon>
        <taxon>Actinomycetes</taxon>
        <taxon>Streptosporangiales</taxon>
        <taxon>Nocardiopsidaceae</taxon>
        <taxon>Nocardiopsis</taxon>
    </lineage>
</organism>
<reference evidence="2 3" key="1">
    <citation type="submission" date="2024-01" db="EMBL/GenBank/DDBJ databases">
        <title>Genome mining of biosynthetic gene clusters to explore secondary metabolites of Streptomyces sp.</title>
        <authorList>
            <person name="Baig A."/>
            <person name="Ajitkumar Shintre N."/>
            <person name="Kumar H."/>
            <person name="Anbarasu A."/>
            <person name="Ramaiah S."/>
        </authorList>
    </citation>
    <scope>NUCLEOTIDE SEQUENCE [LARGE SCALE GENOMIC DNA]</scope>
    <source>
        <strain evidence="2 3">A01</strain>
    </source>
</reference>
<evidence type="ECO:0000313" key="3">
    <source>
        <dbReference type="Proteomes" id="UP001585053"/>
    </source>
</evidence>
<feature type="compositionally biased region" description="Basic residues" evidence="1">
    <location>
        <begin position="19"/>
        <end position="33"/>
    </location>
</feature>
<feature type="compositionally biased region" description="Pro residues" evidence="1">
    <location>
        <begin position="123"/>
        <end position="139"/>
    </location>
</feature>
<accession>A0ABV5DYH7</accession>